<evidence type="ECO:0000313" key="2">
    <source>
        <dbReference type="Proteomes" id="UP000233256"/>
    </source>
</evidence>
<evidence type="ECO:0000313" key="1">
    <source>
        <dbReference type="EMBL" id="PKK91223.1"/>
    </source>
</evidence>
<gene>
    <name evidence="1" type="ORF">CVV64_05490</name>
</gene>
<name>A0A2N1PSA9_9BACT</name>
<comment type="caution">
    <text evidence="1">The sequence shown here is derived from an EMBL/GenBank/DDBJ whole genome shotgun (WGS) entry which is preliminary data.</text>
</comment>
<proteinExistence type="predicted"/>
<dbReference type="Proteomes" id="UP000233256">
    <property type="component" value="Unassembled WGS sequence"/>
</dbReference>
<sequence length="204" mass="23185">MIRIYPLFCFILYFCITVFAGSALCLDEPVSQVDPVALVLKPIYKPEASGGVDFLEFALRRNLVSRRYAMISLEDTENIIPPPEGQELKTLASEWKADLVIWSRLTRCRARRTHASPLSALPLFRELDWTKFLFDPTSAGGSIDCFLEGQIKIYSFMNDETVENNGSVRHKVEFMGSLQSRKSAIQNGMDKLAKRLINDLFEKP</sequence>
<dbReference type="AlphaFoldDB" id="A0A2N1PSA9"/>
<reference evidence="1 2" key="1">
    <citation type="journal article" date="2017" name="ISME J.">
        <title>Potential for microbial H2 and metal transformations associated with novel bacteria and archaea in deep terrestrial subsurface sediments.</title>
        <authorList>
            <person name="Hernsdorf A.W."/>
            <person name="Amano Y."/>
            <person name="Miyakawa K."/>
            <person name="Ise K."/>
            <person name="Suzuki Y."/>
            <person name="Anantharaman K."/>
            <person name="Probst A."/>
            <person name="Burstein D."/>
            <person name="Thomas B.C."/>
            <person name="Banfield J.F."/>
        </authorList>
    </citation>
    <scope>NUCLEOTIDE SEQUENCE [LARGE SCALE GENOMIC DNA]</scope>
    <source>
        <strain evidence="1">HGW-Wallbacteria-1</strain>
    </source>
</reference>
<accession>A0A2N1PSA9</accession>
<dbReference type="EMBL" id="PGXC01000003">
    <property type="protein sequence ID" value="PKK91223.1"/>
    <property type="molecule type" value="Genomic_DNA"/>
</dbReference>
<protein>
    <submittedName>
        <fullName evidence="1">Uncharacterized protein</fullName>
    </submittedName>
</protein>
<organism evidence="1 2">
    <name type="scientific">Candidatus Wallbacteria bacterium HGW-Wallbacteria-1</name>
    <dbReference type="NCBI Taxonomy" id="2013854"/>
    <lineage>
        <taxon>Bacteria</taxon>
        <taxon>Candidatus Walliibacteriota</taxon>
    </lineage>
</organism>